<dbReference type="AlphaFoldDB" id="A0A392M6E0"/>
<protein>
    <recommendedName>
        <fullName evidence="5">AT-hook motif nuclear-localized protein</fullName>
    </recommendedName>
</protein>
<keyword evidence="4 5" id="KW-0539">Nucleus</keyword>
<dbReference type="SUPFAM" id="SSF117856">
    <property type="entry name" value="AF0104/ALDC/Ptd012-like"/>
    <property type="match status" value="1"/>
</dbReference>
<evidence type="ECO:0000256" key="4">
    <source>
        <dbReference type="ARBA" id="ARBA00023242"/>
    </source>
</evidence>
<evidence type="ECO:0000256" key="5">
    <source>
        <dbReference type="RuleBase" id="RU367031"/>
    </source>
</evidence>
<dbReference type="Proteomes" id="UP000265520">
    <property type="component" value="Unassembled WGS sequence"/>
</dbReference>
<keyword evidence="2 5" id="KW-0238">DNA-binding</keyword>
<accession>A0A392M6E0</accession>
<evidence type="ECO:0000256" key="1">
    <source>
        <dbReference type="ARBA" id="ARBA00023015"/>
    </source>
</evidence>
<comment type="domain">
    <text evidence="5">The PPC domain mediates interactions between AHL proteins.</text>
</comment>
<comment type="subcellular location">
    <subcellularLocation>
        <location evidence="5">Nucleus</location>
    </subcellularLocation>
</comment>
<dbReference type="InterPro" id="IPR005175">
    <property type="entry name" value="PPC_dom"/>
</dbReference>
<feature type="non-terminal residue" evidence="7">
    <location>
        <position position="96"/>
    </location>
</feature>
<evidence type="ECO:0000256" key="3">
    <source>
        <dbReference type="ARBA" id="ARBA00023163"/>
    </source>
</evidence>
<name>A0A392M6E0_9FABA</name>
<keyword evidence="8" id="KW-1185">Reference proteome</keyword>
<keyword evidence="3 5" id="KW-0804">Transcription</keyword>
<keyword evidence="1 5" id="KW-0805">Transcription regulation</keyword>
<dbReference type="EMBL" id="LXQA010004513">
    <property type="protein sequence ID" value="MCH83007.1"/>
    <property type="molecule type" value="Genomic_DNA"/>
</dbReference>
<dbReference type="GO" id="GO:0005634">
    <property type="term" value="C:nucleus"/>
    <property type="evidence" value="ECO:0007669"/>
    <property type="project" value="UniProtKB-SubCell"/>
</dbReference>
<dbReference type="Pfam" id="PF03479">
    <property type="entry name" value="PCC"/>
    <property type="match status" value="1"/>
</dbReference>
<evidence type="ECO:0000259" key="6">
    <source>
        <dbReference type="Pfam" id="PF03479"/>
    </source>
</evidence>
<dbReference type="InterPro" id="IPR039605">
    <property type="entry name" value="AHL"/>
</dbReference>
<evidence type="ECO:0000256" key="2">
    <source>
        <dbReference type="ARBA" id="ARBA00023125"/>
    </source>
</evidence>
<evidence type="ECO:0000313" key="8">
    <source>
        <dbReference type="Proteomes" id="UP000265520"/>
    </source>
</evidence>
<proteinExistence type="predicted"/>
<dbReference type="PANTHER" id="PTHR31500:SF9">
    <property type="entry name" value="AT-HOOK MOTIF NUCLEAR-LOCALIZED PROTEIN 9"/>
    <property type="match status" value="1"/>
</dbReference>
<reference evidence="7 8" key="1">
    <citation type="journal article" date="2018" name="Front. Plant Sci.">
        <title>Red Clover (Trifolium pratense) and Zigzag Clover (T. medium) - A Picture of Genomic Similarities and Differences.</title>
        <authorList>
            <person name="Dluhosova J."/>
            <person name="Istvanek J."/>
            <person name="Nedelnik J."/>
            <person name="Repkova J."/>
        </authorList>
    </citation>
    <scope>NUCLEOTIDE SEQUENCE [LARGE SCALE GENOMIC DNA]</scope>
    <source>
        <strain evidence="8">cv. 10/8</strain>
        <tissue evidence="7">Leaf</tissue>
    </source>
</reference>
<evidence type="ECO:0000313" key="7">
    <source>
        <dbReference type="EMBL" id="MCH83007.1"/>
    </source>
</evidence>
<dbReference type="Gene3D" id="3.30.1330.80">
    <property type="entry name" value="Hypothetical protein, similar to alpha- acetolactate decarboxylase, domain 2"/>
    <property type="match status" value="1"/>
</dbReference>
<comment type="caution">
    <text evidence="7">The sequence shown here is derived from an EMBL/GenBank/DDBJ whole genome shotgun (WGS) entry which is preliminary data.</text>
</comment>
<sequence>MPGSAGVGFTPHVVHVAIGEDISAKVIALSQVHARALCVLSGFGSVSAVTLGSLLPTENGSIRDRAGGISVMLSSPEGRVFGGRVAGQLIASAPTK</sequence>
<dbReference type="GO" id="GO:0003680">
    <property type="term" value="F:minor groove of adenine-thymine-rich DNA binding"/>
    <property type="evidence" value="ECO:0007669"/>
    <property type="project" value="UniProtKB-UniRule"/>
</dbReference>
<gene>
    <name evidence="7" type="ORF">A2U01_0003821</name>
</gene>
<dbReference type="PANTHER" id="PTHR31500">
    <property type="entry name" value="AT-HOOK MOTIF NUCLEAR-LOCALIZED PROTEIN 9"/>
    <property type="match status" value="1"/>
</dbReference>
<comment type="function">
    <text evidence="5">Transcription factor that specifically binds AT-rich DNA sequences related to the nuclear matrix attachment regions (MARs).</text>
</comment>
<feature type="domain" description="PPC" evidence="6">
    <location>
        <begin position="10"/>
        <end position="94"/>
    </location>
</feature>
<dbReference type="CDD" id="cd11378">
    <property type="entry name" value="DUF296"/>
    <property type="match status" value="1"/>
</dbReference>
<organism evidence="7 8">
    <name type="scientific">Trifolium medium</name>
    <dbReference type="NCBI Taxonomy" id="97028"/>
    <lineage>
        <taxon>Eukaryota</taxon>
        <taxon>Viridiplantae</taxon>
        <taxon>Streptophyta</taxon>
        <taxon>Embryophyta</taxon>
        <taxon>Tracheophyta</taxon>
        <taxon>Spermatophyta</taxon>
        <taxon>Magnoliopsida</taxon>
        <taxon>eudicotyledons</taxon>
        <taxon>Gunneridae</taxon>
        <taxon>Pentapetalae</taxon>
        <taxon>rosids</taxon>
        <taxon>fabids</taxon>
        <taxon>Fabales</taxon>
        <taxon>Fabaceae</taxon>
        <taxon>Papilionoideae</taxon>
        <taxon>50 kb inversion clade</taxon>
        <taxon>NPAAA clade</taxon>
        <taxon>Hologalegina</taxon>
        <taxon>IRL clade</taxon>
        <taxon>Trifolieae</taxon>
        <taxon>Trifolium</taxon>
    </lineage>
</organism>